<comment type="caution">
    <text evidence="4">The sequence shown here is derived from an EMBL/GenBank/DDBJ whole genome shotgun (WGS) entry which is preliminary data.</text>
</comment>
<dbReference type="EMBL" id="SJPO01000004">
    <property type="protein sequence ID" value="TWT77258.1"/>
    <property type="molecule type" value="Genomic_DNA"/>
</dbReference>
<keyword evidence="2" id="KW-1133">Transmembrane helix</keyword>
<dbReference type="Proteomes" id="UP000318478">
    <property type="component" value="Unassembled WGS sequence"/>
</dbReference>
<dbReference type="PANTHER" id="PTHR30273">
    <property type="entry name" value="PERIPLASMIC SIGNAL SENSOR AND SIGMA FACTOR ACTIVATOR FECR-RELATED"/>
    <property type="match status" value="1"/>
</dbReference>
<reference evidence="4 5" key="1">
    <citation type="submission" date="2019-02" db="EMBL/GenBank/DDBJ databases">
        <title>Deep-cultivation of Planctomycetes and their phenomic and genomic characterization uncovers novel biology.</title>
        <authorList>
            <person name="Wiegand S."/>
            <person name="Jogler M."/>
            <person name="Boedeker C."/>
            <person name="Pinto D."/>
            <person name="Vollmers J."/>
            <person name="Rivas-Marin E."/>
            <person name="Kohn T."/>
            <person name="Peeters S.H."/>
            <person name="Heuer A."/>
            <person name="Rast P."/>
            <person name="Oberbeckmann S."/>
            <person name="Bunk B."/>
            <person name="Jeske O."/>
            <person name="Meyerdierks A."/>
            <person name="Storesund J.E."/>
            <person name="Kallscheuer N."/>
            <person name="Luecker S."/>
            <person name="Lage O.M."/>
            <person name="Pohl T."/>
            <person name="Merkel B.J."/>
            <person name="Hornburger P."/>
            <person name="Mueller R.-W."/>
            <person name="Bruemmer F."/>
            <person name="Labrenz M."/>
            <person name="Spormann A.M."/>
            <person name="Op Den Camp H."/>
            <person name="Overmann J."/>
            <person name="Amann R."/>
            <person name="Jetten M.S.M."/>
            <person name="Mascher T."/>
            <person name="Medema M.H."/>
            <person name="Devos D.P."/>
            <person name="Kaster A.-K."/>
            <person name="Ovreas L."/>
            <person name="Rohde M."/>
            <person name="Galperin M.Y."/>
            <person name="Jogler C."/>
        </authorList>
    </citation>
    <scope>NUCLEOTIDE SEQUENCE [LARGE SCALE GENOMIC DNA]</scope>
    <source>
        <strain evidence="4 5">Pla123a</strain>
    </source>
</reference>
<proteinExistence type="predicted"/>
<dbReference type="InterPro" id="IPR012373">
    <property type="entry name" value="Ferrdict_sens_TM"/>
</dbReference>
<keyword evidence="5" id="KW-1185">Reference proteome</keyword>
<evidence type="ECO:0000256" key="2">
    <source>
        <dbReference type="SAM" id="Phobius"/>
    </source>
</evidence>
<dbReference type="RefSeq" id="WP_146586248.1">
    <property type="nucleotide sequence ID" value="NZ_SJPO01000004.1"/>
</dbReference>
<dbReference type="SUPFAM" id="SSF49899">
    <property type="entry name" value="Concanavalin A-like lectins/glucanases"/>
    <property type="match status" value="1"/>
</dbReference>
<evidence type="ECO:0000256" key="1">
    <source>
        <dbReference type="SAM" id="MobiDB-lite"/>
    </source>
</evidence>
<dbReference type="AlphaFoldDB" id="A0A5C5YR15"/>
<dbReference type="PANTHER" id="PTHR30273:SF2">
    <property type="entry name" value="PROTEIN FECR"/>
    <property type="match status" value="1"/>
</dbReference>
<keyword evidence="2" id="KW-0472">Membrane</keyword>
<dbReference type="OrthoDB" id="253088at2"/>
<keyword evidence="2" id="KW-0812">Transmembrane</keyword>
<dbReference type="Pfam" id="PF04773">
    <property type="entry name" value="FecR"/>
    <property type="match status" value="1"/>
</dbReference>
<sequence>MDRKTIQLLNDLIESRLDQEQAKQLSELLRDKPEAARAYLRLLGIHLQMAESVAPVRPFSLEELKAMRAVDATFGGGDPDTGVEAAPAAPAEASRGRSAAADPSDLRRSQLWTLVLSLAAVVLLAVGVMNWGGALLDGGGDPKEAIAQGSVGVPGVELNPVVARITKKIDCDWEDDRWSVATSAEITAGQRINLSRGLLVLEFTSGAVVALNGPATLIPTSPLGAQLLDGTLSANVPPSGRGFKIETHAGQFIDLGTEFGMVVGDDGAVETHVFKGKVIAEPSGLANRRTEPVTLEGGAGWTRSGMNGVDSMIKARPERFLRPIIDGESEGLNQPPDVGKVGVWFNAESRVQQDQRGRVSAWGDSQCAGNPTSEDAWQVLGNKRPRYVADAMNGRPALRFNGYQSLVTEPMPLGANQSSAVVFRVNREAASRLVRRRRDYKHLGVQLLNLNGPPHTVVQINGDARLEARVHLAWLRNTKIPEDTGLLRSATPVSDGPHVAVYSYNSDQSTATLYLDGELISESADAPVVNSTTSPRYIGSHFDRDGFGFTGDIAEVLVYDSALSHDQSARLSAWMAEKYGIPGVEQPAAGQTEVQQESPPEEGSQE</sequence>
<feature type="region of interest" description="Disordered" evidence="1">
    <location>
        <begin position="584"/>
        <end position="606"/>
    </location>
</feature>
<feature type="domain" description="FecR protein" evidence="3">
    <location>
        <begin position="224"/>
        <end position="278"/>
    </location>
</feature>
<name>A0A5C5YR15_9BACT</name>
<feature type="region of interest" description="Disordered" evidence="1">
    <location>
        <begin position="75"/>
        <end position="102"/>
    </location>
</feature>
<dbReference type="InterPro" id="IPR006860">
    <property type="entry name" value="FecR"/>
</dbReference>
<evidence type="ECO:0000313" key="4">
    <source>
        <dbReference type="EMBL" id="TWT77258.1"/>
    </source>
</evidence>
<dbReference type="GO" id="GO:0016989">
    <property type="term" value="F:sigma factor antagonist activity"/>
    <property type="evidence" value="ECO:0007669"/>
    <property type="project" value="TreeGrafter"/>
</dbReference>
<dbReference type="Gene3D" id="2.60.120.200">
    <property type="match status" value="1"/>
</dbReference>
<organism evidence="4 5">
    <name type="scientific">Posidoniimonas polymericola</name>
    <dbReference type="NCBI Taxonomy" id="2528002"/>
    <lineage>
        <taxon>Bacteria</taxon>
        <taxon>Pseudomonadati</taxon>
        <taxon>Planctomycetota</taxon>
        <taxon>Planctomycetia</taxon>
        <taxon>Pirellulales</taxon>
        <taxon>Lacipirellulaceae</taxon>
        <taxon>Posidoniimonas</taxon>
    </lineage>
</organism>
<accession>A0A5C5YR15</accession>
<evidence type="ECO:0000313" key="5">
    <source>
        <dbReference type="Proteomes" id="UP000318478"/>
    </source>
</evidence>
<gene>
    <name evidence="4" type="ORF">Pla123a_19150</name>
</gene>
<evidence type="ECO:0000259" key="3">
    <source>
        <dbReference type="Pfam" id="PF04773"/>
    </source>
</evidence>
<feature type="transmembrane region" description="Helical" evidence="2">
    <location>
        <begin position="111"/>
        <end position="132"/>
    </location>
</feature>
<dbReference type="InterPro" id="IPR013320">
    <property type="entry name" value="ConA-like_dom_sf"/>
</dbReference>
<feature type="compositionally biased region" description="Low complexity" evidence="1">
    <location>
        <begin position="84"/>
        <end position="101"/>
    </location>
</feature>
<dbReference type="Pfam" id="PF13385">
    <property type="entry name" value="Laminin_G_3"/>
    <property type="match status" value="1"/>
</dbReference>
<protein>
    <submittedName>
        <fullName evidence="4">FecR protein</fullName>
    </submittedName>
</protein>